<organism evidence="1 2">
    <name type="scientific">Trichinella patagoniensis</name>
    <dbReference type="NCBI Taxonomy" id="990121"/>
    <lineage>
        <taxon>Eukaryota</taxon>
        <taxon>Metazoa</taxon>
        <taxon>Ecdysozoa</taxon>
        <taxon>Nematoda</taxon>
        <taxon>Enoplea</taxon>
        <taxon>Dorylaimia</taxon>
        <taxon>Trichinellida</taxon>
        <taxon>Trichinellidae</taxon>
        <taxon>Trichinella</taxon>
    </lineage>
</organism>
<protein>
    <submittedName>
        <fullName evidence="1">Uncharacterized protein</fullName>
    </submittedName>
</protein>
<comment type="caution">
    <text evidence="1">The sequence shown here is derived from an EMBL/GenBank/DDBJ whole genome shotgun (WGS) entry which is preliminary data.</text>
</comment>
<accession>A0A0V0ZCQ1</accession>
<gene>
    <name evidence="1" type="ORF">T12_10276</name>
</gene>
<proteinExistence type="predicted"/>
<dbReference type="AlphaFoldDB" id="A0A0V0ZCQ1"/>
<sequence length="102" mass="11880">MCLIKQYTIADNLHRIATIDIVRENQLIKKTVSQPLRAQLPSIFLPDEEVSFLLQNEQNYLCMGGVVSLQRKTLPYVDLFHRKEFVSLHIPTVKGHKNRHQL</sequence>
<evidence type="ECO:0000313" key="1">
    <source>
        <dbReference type="EMBL" id="KRY10292.1"/>
    </source>
</evidence>
<evidence type="ECO:0000313" key="2">
    <source>
        <dbReference type="Proteomes" id="UP000054783"/>
    </source>
</evidence>
<dbReference type="EMBL" id="JYDQ01000237">
    <property type="protein sequence ID" value="KRY10292.1"/>
    <property type="molecule type" value="Genomic_DNA"/>
</dbReference>
<dbReference type="Proteomes" id="UP000054783">
    <property type="component" value="Unassembled WGS sequence"/>
</dbReference>
<keyword evidence="2" id="KW-1185">Reference proteome</keyword>
<name>A0A0V0ZCQ1_9BILA</name>
<reference evidence="1 2" key="1">
    <citation type="submission" date="2015-01" db="EMBL/GenBank/DDBJ databases">
        <title>Evolution of Trichinella species and genotypes.</title>
        <authorList>
            <person name="Korhonen P.K."/>
            <person name="Edoardo P."/>
            <person name="Giuseppe L.R."/>
            <person name="Gasser R.B."/>
        </authorList>
    </citation>
    <scope>NUCLEOTIDE SEQUENCE [LARGE SCALE GENOMIC DNA]</scope>
    <source>
        <strain evidence="1">ISS2496</strain>
    </source>
</reference>